<dbReference type="Proteomes" id="UP000326202">
    <property type="component" value="Chromosome"/>
</dbReference>
<evidence type="ECO:0000313" key="2">
    <source>
        <dbReference type="Proteomes" id="UP000326202"/>
    </source>
</evidence>
<dbReference type="PANTHER" id="PTHR40036:SF1">
    <property type="entry name" value="MACROCIN O-METHYLTRANSFERASE"/>
    <property type="match status" value="1"/>
</dbReference>
<dbReference type="PANTHER" id="PTHR40036">
    <property type="entry name" value="MACROCIN O-METHYLTRANSFERASE"/>
    <property type="match status" value="1"/>
</dbReference>
<dbReference type="InterPro" id="IPR008884">
    <property type="entry name" value="TylF_MeTrfase"/>
</dbReference>
<proteinExistence type="predicted"/>
<evidence type="ECO:0008006" key="3">
    <source>
        <dbReference type="Google" id="ProtNLM"/>
    </source>
</evidence>
<dbReference type="AlphaFoldDB" id="A0A5J6MCM4"/>
<protein>
    <recommendedName>
        <fullName evidence="3">Macrocin-O-methyltransferase</fullName>
    </recommendedName>
</protein>
<keyword evidence="2" id="KW-1185">Reference proteome</keyword>
<dbReference type="Pfam" id="PF05711">
    <property type="entry name" value="TylF"/>
    <property type="match status" value="1"/>
</dbReference>
<dbReference type="KEGG" id="htq:FRZ44_03530"/>
<name>A0A5J6MCM4_9PROT</name>
<accession>A0A5J6MCM4</accession>
<dbReference type="RefSeq" id="WP_225308504.1">
    <property type="nucleotide sequence ID" value="NZ_CP042906.1"/>
</dbReference>
<dbReference type="EMBL" id="CP042906">
    <property type="protein sequence ID" value="QEX15073.1"/>
    <property type="molecule type" value="Genomic_DNA"/>
</dbReference>
<sequence length="257" mass="28840">MTERFDPASGFKTSGTDADIEAAIADHCQRYGIAPLDAVKNFAILSRRQALKRFLAHTELFKQTLEVPGDIAELGVYRGLGLMTWANLLEAYCIGNRTKTVYGFDNWAGFKGFANEDGALKERAGKVQGGYNPSSFRQELEDAIAIFDRDRFVPWKPRIKLIDGDVEETAPRFVAENPGVRFSLIHFDCDLYKPTKAGLEAFWPRVSRGGVVMFDEYGIPDWPGETAAVDEFMADKPELKLKTFTWTNTPTAWIVKP</sequence>
<dbReference type="SUPFAM" id="SSF53335">
    <property type="entry name" value="S-adenosyl-L-methionine-dependent methyltransferases"/>
    <property type="match status" value="1"/>
</dbReference>
<organism evidence="1 2">
    <name type="scientific">Hypericibacter terrae</name>
    <dbReference type="NCBI Taxonomy" id="2602015"/>
    <lineage>
        <taxon>Bacteria</taxon>
        <taxon>Pseudomonadati</taxon>
        <taxon>Pseudomonadota</taxon>
        <taxon>Alphaproteobacteria</taxon>
        <taxon>Rhodospirillales</taxon>
        <taxon>Dongiaceae</taxon>
        <taxon>Hypericibacter</taxon>
    </lineage>
</organism>
<gene>
    <name evidence="1" type="ORF">FRZ44_03530</name>
</gene>
<dbReference type="Gene3D" id="3.40.50.150">
    <property type="entry name" value="Vaccinia Virus protein VP39"/>
    <property type="match status" value="1"/>
</dbReference>
<reference evidence="1 2" key="1">
    <citation type="submission" date="2019-08" db="EMBL/GenBank/DDBJ databases">
        <title>Hyperibacter terrae gen. nov., sp. nov. and Hyperibacter viscosus sp. nov., two new members in the family Rhodospirillaceae isolated from the rhizosphere of Hypericum perforatum.</title>
        <authorList>
            <person name="Noviana Z."/>
        </authorList>
    </citation>
    <scope>NUCLEOTIDE SEQUENCE [LARGE SCALE GENOMIC DNA]</scope>
    <source>
        <strain evidence="1 2">R5913</strain>
    </source>
</reference>
<evidence type="ECO:0000313" key="1">
    <source>
        <dbReference type="EMBL" id="QEX15073.1"/>
    </source>
</evidence>
<dbReference type="InterPro" id="IPR029063">
    <property type="entry name" value="SAM-dependent_MTases_sf"/>
</dbReference>